<keyword evidence="2" id="KW-0808">Transferase</keyword>
<dbReference type="GO" id="GO:0008757">
    <property type="term" value="F:S-adenosylmethionine-dependent methyltransferase activity"/>
    <property type="evidence" value="ECO:0007669"/>
    <property type="project" value="InterPro"/>
</dbReference>
<proteinExistence type="predicted"/>
<dbReference type="RefSeq" id="WP_124907960.1">
    <property type="nucleotide sequence ID" value="NZ_RQJP01000003.1"/>
</dbReference>
<dbReference type="Gene3D" id="3.40.50.150">
    <property type="entry name" value="Vaccinia Virus protein VP39"/>
    <property type="match status" value="1"/>
</dbReference>
<protein>
    <submittedName>
        <fullName evidence="2">Class I SAM-dependent methyltransferase</fullName>
    </submittedName>
</protein>
<dbReference type="EMBL" id="RQJP01000003">
    <property type="protein sequence ID" value="RRB14064.1"/>
    <property type="molecule type" value="Genomic_DNA"/>
</dbReference>
<dbReference type="OrthoDB" id="9805171at2"/>
<keyword evidence="2" id="KW-0489">Methyltransferase</keyword>
<dbReference type="CDD" id="cd02440">
    <property type="entry name" value="AdoMet_MTases"/>
    <property type="match status" value="1"/>
</dbReference>
<reference evidence="2 3" key="1">
    <citation type="submission" date="2018-11" db="EMBL/GenBank/DDBJ databases">
        <authorList>
            <person name="Zhou Z."/>
            <person name="Wang G."/>
        </authorList>
    </citation>
    <scope>NUCLEOTIDE SEQUENCE [LARGE SCALE GENOMIC DNA]</scope>
    <source>
        <strain evidence="2 3">KCTC42998</strain>
    </source>
</reference>
<dbReference type="AlphaFoldDB" id="A0A3P1CMC5"/>
<dbReference type="InterPro" id="IPR029063">
    <property type="entry name" value="SAM-dependent_MTases_sf"/>
</dbReference>
<dbReference type="PANTHER" id="PTHR43591">
    <property type="entry name" value="METHYLTRANSFERASE"/>
    <property type="match status" value="1"/>
</dbReference>
<sequence length="268" mass="30611">MNAKQQVHDFWNEASCGEDLYLKGETLRQKYFQQAKDRYALEPYISGFADFQSHADKQVLEIGVGLGADHQKFAEARASLHGCDLTERAIEHTRERLTLFSLSSDLRVADAENLPYDTGSFDLVYSWGVIHHSPDTQRVVHEIFRVLKPGGQAKVMIYHKHSLVGYLLWLRYALAKGKPQTSLTTIYANYLESPGTKAYSKPEAMQLFAQFSQVTIQTVLTHADLLASDAGQRHRSWLLAISRRLYPRWLIKTFFPKHGLYMMISATK</sequence>
<comment type="caution">
    <text evidence="2">The sequence shown here is derived from an EMBL/GenBank/DDBJ whole genome shotgun (WGS) entry which is preliminary data.</text>
</comment>
<gene>
    <name evidence="2" type="ORF">EHT87_17640</name>
</gene>
<evidence type="ECO:0000259" key="1">
    <source>
        <dbReference type="Pfam" id="PF08241"/>
    </source>
</evidence>
<dbReference type="GO" id="GO:0032259">
    <property type="term" value="P:methylation"/>
    <property type="evidence" value="ECO:0007669"/>
    <property type="project" value="UniProtKB-KW"/>
</dbReference>
<dbReference type="PANTHER" id="PTHR43591:SF110">
    <property type="entry name" value="RHODANESE DOMAIN-CONTAINING PROTEIN"/>
    <property type="match status" value="1"/>
</dbReference>
<feature type="domain" description="Methyltransferase type 11" evidence="1">
    <location>
        <begin position="60"/>
        <end position="152"/>
    </location>
</feature>
<evidence type="ECO:0000313" key="3">
    <source>
        <dbReference type="Proteomes" id="UP000274271"/>
    </source>
</evidence>
<dbReference type="Pfam" id="PF08241">
    <property type="entry name" value="Methyltransf_11"/>
    <property type="match status" value="1"/>
</dbReference>
<dbReference type="Proteomes" id="UP000274271">
    <property type="component" value="Unassembled WGS sequence"/>
</dbReference>
<organism evidence="2 3">
    <name type="scientific">Larkinella knui</name>
    <dbReference type="NCBI Taxonomy" id="2025310"/>
    <lineage>
        <taxon>Bacteria</taxon>
        <taxon>Pseudomonadati</taxon>
        <taxon>Bacteroidota</taxon>
        <taxon>Cytophagia</taxon>
        <taxon>Cytophagales</taxon>
        <taxon>Spirosomataceae</taxon>
        <taxon>Larkinella</taxon>
    </lineage>
</organism>
<dbReference type="SUPFAM" id="SSF53335">
    <property type="entry name" value="S-adenosyl-L-methionine-dependent methyltransferases"/>
    <property type="match status" value="1"/>
</dbReference>
<name>A0A3P1CMC5_9BACT</name>
<accession>A0A3P1CMC5</accession>
<keyword evidence="3" id="KW-1185">Reference proteome</keyword>
<evidence type="ECO:0000313" key="2">
    <source>
        <dbReference type="EMBL" id="RRB14064.1"/>
    </source>
</evidence>
<dbReference type="InterPro" id="IPR013216">
    <property type="entry name" value="Methyltransf_11"/>
</dbReference>